<dbReference type="PANTHER" id="PTHR21064">
    <property type="entry name" value="AMINOGLYCOSIDE PHOSPHOTRANSFERASE DOMAIN-CONTAINING PROTEIN-RELATED"/>
    <property type="match status" value="1"/>
</dbReference>
<dbReference type="EMBL" id="BAABCA010000005">
    <property type="protein sequence ID" value="GAA4237267.1"/>
    <property type="molecule type" value="Genomic_DNA"/>
</dbReference>
<evidence type="ECO:0000313" key="4">
    <source>
        <dbReference type="Proteomes" id="UP001501496"/>
    </source>
</evidence>
<dbReference type="Pfam" id="PF01636">
    <property type="entry name" value="APH"/>
    <property type="match status" value="1"/>
</dbReference>
<gene>
    <name evidence="3" type="ORF">GCM10022291_23630</name>
</gene>
<evidence type="ECO:0000256" key="1">
    <source>
        <dbReference type="ARBA" id="ARBA00038240"/>
    </source>
</evidence>
<feature type="domain" description="Aminoglycoside phosphotransferase" evidence="2">
    <location>
        <begin position="40"/>
        <end position="267"/>
    </location>
</feature>
<name>A0ABP8CC36_9FLAO</name>
<comment type="caution">
    <text evidence="3">The sequence shown here is derived from an EMBL/GenBank/DDBJ whole genome shotgun (WGS) entry which is preliminary data.</text>
</comment>
<organism evidence="3 4">
    <name type="scientific">Postechiella marina</name>
    <dbReference type="NCBI Taxonomy" id="943941"/>
    <lineage>
        <taxon>Bacteria</taxon>
        <taxon>Pseudomonadati</taxon>
        <taxon>Bacteroidota</taxon>
        <taxon>Flavobacteriia</taxon>
        <taxon>Flavobacteriales</taxon>
        <taxon>Flavobacteriaceae</taxon>
        <taxon>Postechiella</taxon>
    </lineage>
</organism>
<dbReference type="Gene3D" id="3.90.1200.10">
    <property type="match status" value="1"/>
</dbReference>
<reference evidence="4" key="1">
    <citation type="journal article" date="2019" name="Int. J. Syst. Evol. Microbiol.">
        <title>The Global Catalogue of Microorganisms (GCM) 10K type strain sequencing project: providing services to taxonomists for standard genome sequencing and annotation.</title>
        <authorList>
            <consortium name="The Broad Institute Genomics Platform"/>
            <consortium name="The Broad Institute Genome Sequencing Center for Infectious Disease"/>
            <person name="Wu L."/>
            <person name="Ma J."/>
        </authorList>
    </citation>
    <scope>NUCLEOTIDE SEQUENCE [LARGE SCALE GENOMIC DNA]</scope>
    <source>
        <strain evidence="4">JCM 17630</strain>
    </source>
</reference>
<dbReference type="InterPro" id="IPR011009">
    <property type="entry name" value="Kinase-like_dom_sf"/>
</dbReference>
<dbReference type="SUPFAM" id="SSF56112">
    <property type="entry name" value="Protein kinase-like (PK-like)"/>
    <property type="match status" value="1"/>
</dbReference>
<dbReference type="Gene3D" id="3.30.200.20">
    <property type="entry name" value="Phosphorylase Kinase, domain 1"/>
    <property type="match status" value="1"/>
</dbReference>
<evidence type="ECO:0000313" key="3">
    <source>
        <dbReference type="EMBL" id="GAA4237267.1"/>
    </source>
</evidence>
<dbReference type="InterPro" id="IPR050249">
    <property type="entry name" value="Pseudomonas-type_ThrB"/>
</dbReference>
<evidence type="ECO:0000259" key="2">
    <source>
        <dbReference type="Pfam" id="PF01636"/>
    </source>
</evidence>
<proteinExistence type="inferred from homology"/>
<protein>
    <recommendedName>
        <fullName evidence="2">Aminoglycoside phosphotransferase domain-containing protein</fullName>
    </recommendedName>
</protein>
<comment type="similarity">
    <text evidence="1">Belongs to the pseudomonas-type ThrB family.</text>
</comment>
<dbReference type="RefSeq" id="WP_344788463.1">
    <property type="nucleotide sequence ID" value="NZ_BAABCA010000005.1"/>
</dbReference>
<dbReference type="Proteomes" id="UP001501496">
    <property type="component" value="Unassembled WGS sequence"/>
</dbReference>
<accession>A0ABP8CC36</accession>
<keyword evidence="4" id="KW-1185">Reference proteome</keyword>
<sequence length="328" mass="38005">MQPFPAITSTLSPKYLGNYVVEQYGFNANTNCRIIKIGVNHTYIIENDTCKYVFRVYNLNWRTKAEIKAELDLLLLLNDNQISVAYPIKDKTSNYIQVLQAAEGLRYAVLFTYAIGDSIVNPTKKHCLTLGLEMAKMHLITANKTINRINYNADTLVNWALNQVESTFSKPLESINFIKRANTIIASQFKKANTNALRSGIVHFDLWYENIKIENETNITFFDFDNCGNGWLFLDLAYSIMVIFRNEPNKDVFKEKMNALIEGYQSVTPISDEEKRLIPYGGLAIWLYYGGIHAQRFNDFSSIFYNENFLNYWIQTVDKWMKFNNIDI</sequence>
<dbReference type="InterPro" id="IPR002575">
    <property type="entry name" value="Aminoglycoside_PTrfase"/>
</dbReference>
<dbReference type="PANTHER" id="PTHR21064:SF6">
    <property type="entry name" value="AMINOGLYCOSIDE PHOSPHOTRANSFERASE DOMAIN-CONTAINING PROTEIN"/>
    <property type="match status" value="1"/>
</dbReference>